<keyword evidence="7" id="KW-1185">Reference proteome</keyword>
<evidence type="ECO:0000256" key="3">
    <source>
        <dbReference type="ARBA" id="ARBA00022840"/>
    </source>
</evidence>
<evidence type="ECO:0000259" key="5">
    <source>
        <dbReference type="PROSITE" id="PS50893"/>
    </source>
</evidence>
<sequence>MSLRVDAVSWRVAGRLVVDGVDCTPPRAALTGLLGPNGSGKSSLLRLVAGVLDPDAGRVELDGTDLVATSRRERARQVALVEQDTVVDVPLTGRQAVTVGRTPHTPRWGGLTTRDHDVVDAALAEAGAGPFADRDLGTLSGGERQRVHLARALAQEPRLLLLDEPTNHLDVHAQLDLLDVVRRLTGRGVTVLAALHDLNVAAAACDHLVLLDRGRVVAAGDTREVLRPEVLEPVYRVRCTVLSHPRTGRPVLAFDPPGT</sequence>
<dbReference type="CDD" id="cd03214">
    <property type="entry name" value="ABC_Iron-Siderophores_B12_Hemin"/>
    <property type="match status" value="1"/>
</dbReference>
<keyword evidence="2" id="KW-0547">Nucleotide-binding</keyword>
<feature type="domain" description="ABC transporter" evidence="5">
    <location>
        <begin position="3"/>
        <end position="238"/>
    </location>
</feature>
<dbReference type="RefSeq" id="WP_035061779.1">
    <property type="nucleotide sequence ID" value="NZ_AXCZ01000141.1"/>
</dbReference>
<dbReference type="AlphaFoldDB" id="A0A0A0BRC8"/>
<dbReference type="PROSITE" id="PS50893">
    <property type="entry name" value="ABC_TRANSPORTER_2"/>
    <property type="match status" value="1"/>
</dbReference>
<evidence type="ECO:0000313" key="6">
    <source>
        <dbReference type="EMBL" id="KGM10510.1"/>
    </source>
</evidence>
<dbReference type="PANTHER" id="PTHR42794:SF1">
    <property type="entry name" value="HEMIN IMPORT ATP-BINDING PROTEIN HMUV"/>
    <property type="match status" value="1"/>
</dbReference>
<organism evidence="6 7">
    <name type="scientific">Cellulomonas bogoriensis 69B4 = DSM 16987</name>
    <dbReference type="NCBI Taxonomy" id="1386082"/>
    <lineage>
        <taxon>Bacteria</taxon>
        <taxon>Bacillati</taxon>
        <taxon>Actinomycetota</taxon>
        <taxon>Actinomycetes</taxon>
        <taxon>Micrococcales</taxon>
        <taxon>Cellulomonadaceae</taxon>
        <taxon>Cellulomonas</taxon>
    </lineage>
</organism>
<proteinExistence type="predicted"/>
<dbReference type="FunFam" id="3.40.50.300:FF:000134">
    <property type="entry name" value="Iron-enterobactin ABC transporter ATP-binding protein"/>
    <property type="match status" value="1"/>
</dbReference>
<dbReference type="GO" id="GO:0016887">
    <property type="term" value="F:ATP hydrolysis activity"/>
    <property type="evidence" value="ECO:0007669"/>
    <property type="project" value="InterPro"/>
</dbReference>
<name>A0A0A0BRC8_9CELL</name>
<dbReference type="GO" id="GO:0005524">
    <property type="term" value="F:ATP binding"/>
    <property type="evidence" value="ECO:0007669"/>
    <property type="project" value="UniProtKB-KW"/>
</dbReference>
<keyword evidence="3" id="KW-0067">ATP-binding</keyword>
<dbReference type="InterPro" id="IPR003593">
    <property type="entry name" value="AAA+_ATPase"/>
</dbReference>
<dbReference type="InterPro" id="IPR003439">
    <property type="entry name" value="ABC_transporter-like_ATP-bd"/>
</dbReference>
<keyword evidence="1" id="KW-0813">Transport</keyword>
<dbReference type="Proteomes" id="UP000054314">
    <property type="component" value="Unassembled WGS sequence"/>
</dbReference>
<dbReference type="SMART" id="SM00382">
    <property type="entry name" value="AAA"/>
    <property type="match status" value="1"/>
</dbReference>
<keyword evidence="4" id="KW-1278">Translocase</keyword>
<dbReference type="EMBL" id="AXCZ01000141">
    <property type="protein sequence ID" value="KGM10510.1"/>
    <property type="molecule type" value="Genomic_DNA"/>
</dbReference>
<dbReference type="OrthoDB" id="5296765at2"/>
<dbReference type="PANTHER" id="PTHR42794">
    <property type="entry name" value="HEMIN IMPORT ATP-BINDING PROTEIN HMUV"/>
    <property type="match status" value="1"/>
</dbReference>
<accession>A0A0A0BRC8</accession>
<gene>
    <name evidence="6" type="ORF">N869_04550</name>
</gene>
<evidence type="ECO:0000256" key="2">
    <source>
        <dbReference type="ARBA" id="ARBA00022741"/>
    </source>
</evidence>
<dbReference type="Gene3D" id="3.40.50.300">
    <property type="entry name" value="P-loop containing nucleotide triphosphate hydrolases"/>
    <property type="match status" value="1"/>
</dbReference>
<dbReference type="InterPro" id="IPR027417">
    <property type="entry name" value="P-loop_NTPase"/>
</dbReference>
<protein>
    <submittedName>
        <fullName evidence="6">Histidinol phosphatase</fullName>
    </submittedName>
</protein>
<comment type="caution">
    <text evidence="6">The sequence shown here is derived from an EMBL/GenBank/DDBJ whole genome shotgun (WGS) entry which is preliminary data.</text>
</comment>
<evidence type="ECO:0000313" key="7">
    <source>
        <dbReference type="Proteomes" id="UP000054314"/>
    </source>
</evidence>
<dbReference type="SUPFAM" id="SSF52540">
    <property type="entry name" value="P-loop containing nucleoside triphosphate hydrolases"/>
    <property type="match status" value="1"/>
</dbReference>
<evidence type="ECO:0000256" key="4">
    <source>
        <dbReference type="ARBA" id="ARBA00022967"/>
    </source>
</evidence>
<evidence type="ECO:0000256" key="1">
    <source>
        <dbReference type="ARBA" id="ARBA00022448"/>
    </source>
</evidence>
<reference evidence="6 7" key="1">
    <citation type="submission" date="2013-08" db="EMBL/GenBank/DDBJ databases">
        <title>Genome sequencing of Cellulomonas bogoriensis 69B4.</title>
        <authorList>
            <person name="Chen F."/>
            <person name="Li Y."/>
            <person name="Wang G."/>
        </authorList>
    </citation>
    <scope>NUCLEOTIDE SEQUENCE [LARGE SCALE GENOMIC DNA]</scope>
    <source>
        <strain evidence="6 7">69B4</strain>
    </source>
</reference>
<dbReference type="Pfam" id="PF00005">
    <property type="entry name" value="ABC_tran"/>
    <property type="match status" value="1"/>
</dbReference>